<gene>
    <name evidence="1" type="ORF">HELGO_WM11968</name>
</gene>
<accession>A0A6S6S133</accession>
<evidence type="ECO:0000313" key="1">
    <source>
        <dbReference type="EMBL" id="CAA6799808.1"/>
    </source>
</evidence>
<organism evidence="1">
    <name type="scientific">uncultured Sulfurovum sp</name>
    <dbReference type="NCBI Taxonomy" id="269237"/>
    <lineage>
        <taxon>Bacteria</taxon>
        <taxon>Pseudomonadati</taxon>
        <taxon>Campylobacterota</taxon>
        <taxon>Epsilonproteobacteria</taxon>
        <taxon>Campylobacterales</taxon>
        <taxon>Sulfurovaceae</taxon>
        <taxon>Sulfurovum</taxon>
        <taxon>environmental samples</taxon>
    </lineage>
</organism>
<dbReference type="AlphaFoldDB" id="A0A6S6S133"/>
<dbReference type="EMBL" id="CACVAP010000026">
    <property type="protein sequence ID" value="CAA6799808.1"/>
    <property type="molecule type" value="Genomic_DNA"/>
</dbReference>
<protein>
    <submittedName>
        <fullName evidence="1">Uncharacterized protein</fullName>
    </submittedName>
</protein>
<name>A0A6S6S133_9BACT</name>
<reference evidence="1" key="1">
    <citation type="submission" date="2020-01" db="EMBL/GenBank/DDBJ databases">
        <authorList>
            <person name="Meier V. D."/>
            <person name="Meier V D."/>
        </authorList>
    </citation>
    <scope>NUCLEOTIDE SEQUENCE</scope>
    <source>
        <strain evidence="1">HLG_WM_MAG_06</strain>
    </source>
</reference>
<sequence>MSHVKIFFLTLFLVSPITAFEINISWGDIARYIGLEGGDIEDYASQIEETASENLGVLGDLGGMCYSYDPPSLGSLYISANICSLVGNVNLKSPCASAPSIPGFKKIDKFKNTLDLKRYCENVFGSQVVFDINKIVGEIDINKNIFAVSRDGYDSVENYYTLDDARENLTMIEAIKNNNYEATYIYKSLLNASQKVPKNLDVSKMNVAYTTKEEYKTSIDEQVESFSTLHDQLDLNKFKKNCLLQFRKINKATKDIDERKKQKESLKSKLLEEYREIADKYGIYKRKQRVLLEHRDPVVNPTKEFISGYEPKHRAAIIYAVEKQKTHISKIYTEVKEEVDTLNRKVALIVDKTLYSTHEFDREKAFKEIQDLIDN</sequence>
<proteinExistence type="predicted"/>